<dbReference type="AlphaFoldDB" id="A0A7D9E5I8"/>
<reference evidence="1" key="1">
    <citation type="submission" date="2020-04" db="EMBL/GenBank/DDBJ databases">
        <authorList>
            <person name="Alioto T."/>
            <person name="Alioto T."/>
            <person name="Gomez Garrido J."/>
        </authorList>
    </citation>
    <scope>NUCLEOTIDE SEQUENCE</scope>
    <source>
        <strain evidence="1">A484AB</strain>
    </source>
</reference>
<dbReference type="PANTHER" id="PTHR47510:SF3">
    <property type="entry name" value="ENDO_EXONUCLEASE_PHOSPHATASE DOMAIN-CONTAINING PROTEIN"/>
    <property type="match status" value="1"/>
</dbReference>
<protein>
    <submittedName>
        <fullName evidence="1">Uncharacterized protein</fullName>
    </submittedName>
</protein>
<dbReference type="EMBL" id="CACRXK020003856">
    <property type="protein sequence ID" value="CAB4000521.1"/>
    <property type="molecule type" value="Genomic_DNA"/>
</dbReference>
<keyword evidence="2" id="KW-1185">Reference proteome</keyword>
<accession>A0A7D9E5I8</accession>
<dbReference type="OrthoDB" id="5981812at2759"/>
<evidence type="ECO:0000313" key="1">
    <source>
        <dbReference type="EMBL" id="CAB4000521.1"/>
    </source>
</evidence>
<sequence>VAKEDISLNELKVLAKEDKSIRPIQGIISSFLGKPWEIIIAKELPECTKAEQLLRFAGVRNSIKKARKTNLSEDWERYRCLRNCVTNKIKVAKGCYNRQLIEENSGDPKAFWKTLRRLKTSKAVGLDDIPPRLLKDAAHIVTKPLTVIINASLHQAKVPVEWKSARVIPLFKKGDVNNMDNYRPISILPIASKLLERAVHTQLVTYIQEHNLLSL</sequence>
<dbReference type="PANTHER" id="PTHR47510">
    <property type="entry name" value="REVERSE TRANSCRIPTASE DOMAIN-CONTAINING PROTEIN"/>
    <property type="match status" value="1"/>
</dbReference>
<evidence type="ECO:0000313" key="2">
    <source>
        <dbReference type="Proteomes" id="UP001152795"/>
    </source>
</evidence>
<comment type="caution">
    <text evidence="1">The sequence shown here is derived from an EMBL/GenBank/DDBJ whole genome shotgun (WGS) entry which is preliminary data.</text>
</comment>
<name>A0A7D9E5I8_PARCT</name>
<organism evidence="1 2">
    <name type="scientific">Paramuricea clavata</name>
    <name type="common">Red gorgonian</name>
    <name type="synonym">Violescent sea-whip</name>
    <dbReference type="NCBI Taxonomy" id="317549"/>
    <lineage>
        <taxon>Eukaryota</taxon>
        <taxon>Metazoa</taxon>
        <taxon>Cnidaria</taxon>
        <taxon>Anthozoa</taxon>
        <taxon>Octocorallia</taxon>
        <taxon>Malacalcyonacea</taxon>
        <taxon>Plexauridae</taxon>
        <taxon>Paramuricea</taxon>
    </lineage>
</organism>
<dbReference type="Proteomes" id="UP001152795">
    <property type="component" value="Unassembled WGS sequence"/>
</dbReference>
<gene>
    <name evidence="1" type="ORF">PACLA_8A012381</name>
</gene>
<feature type="non-terminal residue" evidence="1">
    <location>
        <position position="215"/>
    </location>
</feature>
<proteinExistence type="predicted"/>